<sequence>MKRTLTCIGRILAVHRTLGIGRILAVHRTLGIPRILKVRRVPGIGRILADDAGDVLLLTAVSMVALCGFGAMAIDAGVVMAKHQQAQAAADAGALAGASDLLAGAQAAADTAYQYAKNNDSNAGFTATADTSAQTVTVSGSEKVSLWLARVLGYRTSNIGVTAQAQMGTLVSGIGMVPLAVPNQQFYYGEEVNLSQGAGSGSSGNYGFLDLSGQGANGIVTDLEHGYTVPLSVGEQVPTETGVMAGPVKEAIDYRLNAAANDTACQSYTTVRSDCSTMMYLPVVNTLDVNGKKHVTILGFAAFFLQGLEGSGGQQYITGRFIRMIRPGVLGTGTDFGLETVKLSH</sequence>
<dbReference type="Pfam" id="PF13400">
    <property type="entry name" value="Tad"/>
    <property type="match status" value="1"/>
</dbReference>
<evidence type="ECO:0000313" key="4">
    <source>
        <dbReference type="Proteomes" id="UP000663505"/>
    </source>
</evidence>
<evidence type="ECO:0000259" key="2">
    <source>
        <dbReference type="Pfam" id="PF13400"/>
    </source>
</evidence>
<keyword evidence="1" id="KW-0812">Transmembrane</keyword>
<dbReference type="RefSeq" id="WP_206657506.1">
    <property type="nucleotide sequence ID" value="NZ_CP071182.1"/>
</dbReference>
<evidence type="ECO:0000313" key="3">
    <source>
        <dbReference type="EMBL" id="QSO48170.1"/>
    </source>
</evidence>
<feature type="transmembrane region" description="Helical" evidence="1">
    <location>
        <begin position="55"/>
        <end position="74"/>
    </location>
</feature>
<protein>
    <recommendedName>
        <fullName evidence="2">Putative Flp pilus-assembly TadG-like N-terminal domain-containing protein</fullName>
    </recommendedName>
</protein>
<keyword evidence="1" id="KW-0472">Membrane</keyword>
<dbReference type="InterPro" id="IPR028087">
    <property type="entry name" value="Tad_N"/>
</dbReference>
<dbReference type="Proteomes" id="UP000663505">
    <property type="component" value="Chromosome"/>
</dbReference>
<keyword evidence="4" id="KW-1185">Reference proteome</keyword>
<feature type="domain" description="Putative Flp pilus-assembly TadG-like N-terminal" evidence="2">
    <location>
        <begin position="55"/>
        <end position="100"/>
    </location>
</feature>
<accession>A0A9X7Z888</accession>
<organism evidence="3 4">
    <name type="scientific">Alicyclobacillus mengziensis</name>
    <dbReference type="NCBI Taxonomy" id="2931921"/>
    <lineage>
        <taxon>Bacteria</taxon>
        <taxon>Bacillati</taxon>
        <taxon>Bacillota</taxon>
        <taxon>Bacilli</taxon>
        <taxon>Bacillales</taxon>
        <taxon>Alicyclobacillaceae</taxon>
        <taxon>Alicyclobacillus</taxon>
    </lineage>
</organism>
<dbReference type="EMBL" id="CP071182">
    <property type="protein sequence ID" value="QSO48170.1"/>
    <property type="molecule type" value="Genomic_DNA"/>
</dbReference>
<reference evidence="3 4" key="1">
    <citation type="submission" date="2021-02" db="EMBL/GenBank/DDBJ databases">
        <title>Alicyclobacillus curvatus sp. nov. and Alicyclobacillus mengziensis sp. nov., two acidophilic bacteria isolated from acid mine drainage.</title>
        <authorList>
            <person name="Huang Y."/>
        </authorList>
    </citation>
    <scope>NUCLEOTIDE SEQUENCE [LARGE SCALE GENOMIC DNA]</scope>
    <source>
        <strain evidence="3 4">S30H14</strain>
    </source>
</reference>
<dbReference type="AlphaFoldDB" id="A0A9X7Z888"/>
<gene>
    <name evidence="3" type="ORF">JZ786_03970</name>
</gene>
<evidence type="ECO:0000256" key="1">
    <source>
        <dbReference type="SAM" id="Phobius"/>
    </source>
</evidence>
<proteinExistence type="predicted"/>
<keyword evidence="1" id="KW-1133">Transmembrane helix</keyword>
<name>A0A9X7Z888_9BACL</name>
<dbReference type="KEGG" id="afx:JZ786_03970"/>